<evidence type="ECO:0000259" key="14">
    <source>
        <dbReference type="PROSITE" id="PS50238"/>
    </source>
</evidence>
<dbReference type="InterPro" id="IPR001060">
    <property type="entry name" value="FCH_dom"/>
</dbReference>
<dbReference type="Gene3D" id="1.20.1270.60">
    <property type="entry name" value="Arfaptin homology (AH) domain/BAR domain"/>
    <property type="match status" value="1"/>
</dbReference>
<dbReference type="InterPro" id="IPR045865">
    <property type="entry name" value="ACT-like_dom_sf"/>
</dbReference>
<evidence type="ECO:0000256" key="6">
    <source>
        <dbReference type="ARBA" id="ARBA00022624"/>
    </source>
</evidence>
<feature type="domain" description="F-BAR" evidence="16">
    <location>
        <begin position="606"/>
        <end position="892"/>
    </location>
</feature>
<sequence>MSPKDKARQFSFASKLIEVSDSESVLDWPEPIIPPKTVLPDANERDYLPLILNARVYDVADETPLTHARKLSNRLGNMIYIKREDTQPIFSFKCRGAFNKMFNLTKEQKNKGVCCVSAGNHAQGVALAAQKLGIKAKIVMPTFAPEIKVENVKRLGATVILFGNNFDDAKKECMRICKAEDLTFVPPFDDPYVIAGQGTVGMEILNQIRQTRLDAIFVCCGGGGLISGIAAYVKRVRPEVKVIGVNTVDSDSMYQSLLKGSPVEIKQAGLFSDGTSVKLVGTECVRICKRAVDDMILVTNDEICASIKDAFDDCRAVLEPAGALGIAGLKKYLTQYPELRGGVFVAVASGANMNFDRLRFVTERASMGQGREALLSVVIPEKPGALRDLHRVVIPRSVTELTYRYSTSKFAHIFFGFETKTADEAYPVIDEINSMEGYEAINITENDMANQHIRYMAGGRSNIENEVLFRFRLPERPGSLRDFFALIPEDSNITLFHSIPQVSTIAEESFENTLKRQSIVGSYLFGTDLATKDIESTVKAISSDKKSSPLSVQIPSRQSTGPPSSTSPRPPLPQRSSSAEAATKSPLEYEVSMAKLHAEEAEEREDQVIKLLCDYEDGFQLLLNRVKESMVSAKDASAFLKRRAQIETEYAHQMMKLGTFQKTNQFGEKGKGESYESNWNEFGKMHHRLGELRLQFASSISEMADNIQVLYKNTERSRKQLKDGAARQHKELLDIEAGLEKARSKFESSSEDWERAQNPDSHPSPFAKKSNNGQKENPFLMLKNRIQQEVKRPRSEEEARHKASSANENYKMWLQKANVARQQYFQNHLPRYVRLLKETNADCDDGLQKYLVKYAKCVESLVMVEATTLSPLDQTNEIGLLQRVEAIDNSQDFQGFLDNYSLSRKKPVDKADHQYVPYKNNNNSPNVPPTPTSYSPKAQIANKYFGSKLVDLMEAHPMQEPTPQLVMNCVEYIEASGLGQEGLYRLSGSGTEIQQAKQALDKDPNFPLENIIKDVHAVTGVLKLFFRELADPLFPRAVYKRLLDAARIEEPTSKLIHIHEIINELHDANYATLKYLILHLSKVAALEGENKMSPANLGIVWGPTLIDSGGIPDPNDLKHQSKVIEIVISKFDHIFETD</sequence>
<keyword evidence="18" id="KW-1185">Reference proteome</keyword>
<evidence type="ECO:0000259" key="15">
    <source>
        <dbReference type="PROSITE" id="PS51672"/>
    </source>
</evidence>
<dbReference type="SUPFAM" id="SSF48350">
    <property type="entry name" value="GTPase activation domain, GAP"/>
    <property type="match status" value="1"/>
</dbReference>
<feature type="domain" description="Rho-GAP" evidence="14">
    <location>
        <begin position="947"/>
        <end position="1135"/>
    </location>
</feature>
<dbReference type="PROSITE" id="PS50238">
    <property type="entry name" value="RHOGAP"/>
    <property type="match status" value="1"/>
</dbReference>
<dbReference type="InterPro" id="IPR050147">
    <property type="entry name" value="Ser/Thr_Dehydratase"/>
</dbReference>
<comment type="caution">
    <text evidence="17">The sequence shown here is derived from an EMBL/GenBank/DDBJ whole genome shotgun (WGS) entry which is preliminary data.</text>
</comment>
<dbReference type="EMBL" id="JADGKB010000012">
    <property type="protein sequence ID" value="KAJ3260272.1"/>
    <property type="molecule type" value="Genomic_DNA"/>
</dbReference>
<dbReference type="Pfam" id="PF00585">
    <property type="entry name" value="Thr_dehydrat_C"/>
    <property type="match status" value="1"/>
</dbReference>
<dbReference type="NCBIfam" id="NF006674">
    <property type="entry name" value="PRK09224.1"/>
    <property type="match status" value="1"/>
</dbReference>
<evidence type="ECO:0000256" key="3">
    <source>
        <dbReference type="ARBA" id="ARBA00004810"/>
    </source>
</evidence>
<evidence type="ECO:0000313" key="17">
    <source>
        <dbReference type="EMBL" id="KAJ3260272.1"/>
    </source>
</evidence>
<dbReference type="CDD" id="cd01562">
    <property type="entry name" value="Thr-dehyd"/>
    <property type="match status" value="1"/>
</dbReference>
<evidence type="ECO:0000259" key="16">
    <source>
        <dbReference type="PROSITE" id="PS51741"/>
    </source>
</evidence>
<dbReference type="Gene3D" id="1.10.555.10">
    <property type="entry name" value="Rho GTPase activation protein"/>
    <property type="match status" value="1"/>
</dbReference>
<evidence type="ECO:0000313" key="18">
    <source>
        <dbReference type="Proteomes" id="UP001210925"/>
    </source>
</evidence>
<dbReference type="PROSITE" id="PS51672">
    <property type="entry name" value="ACT_LIKE"/>
    <property type="match status" value="1"/>
</dbReference>
<dbReference type="InterPro" id="IPR008936">
    <property type="entry name" value="Rho_GTPase_activation_prot"/>
</dbReference>
<dbReference type="GO" id="GO:0009097">
    <property type="term" value="P:isoleucine biosynthetic process"/>
    <property type="evidence" value="ECO:0007669"/>
    <property type="project" value="UniProtKB-UniRule"/>
</dbReference>
<dbReference type="Proteomes" id="UP001210925">
    <property type="component" value="Unassembled WGS sequence"/>
</dbReference>
<accession>A0AAD5UKT1</accession>
<dbReference type="InterPro" id="IPR001926">
    <property type="entry name" value="TrpB-like_PALP"/>
</dbReference>
<dbReference type="InterPro" id="IPR001721">
    <property type="entry name" value="TD_ACT-like"/>
</dbReference>
<dbReference type="SUPFAM" id="SSF103657">
    <property type="entry name" value="BAR/IMD domain-like"/>
    <property type="match status" value="1"/>
</dbReference>
<feature type="compositionally biased region" description="Low complexity" evidence="13">
    <location>
        <begin position="555"/>
        <end position="567"/>
    </location>
</feature>
<dbReference type="GO" id="GO:0003941">
    <property type="term" value="F:L-serine ammonia-lyase activity"/>
    <property type="evidence" value="ECO:0007669"/>
    <property type="project" value="TreeGrafter"/>
</dbReference>
<dbReference type="InterPro" id="IPR031160">
    <property type="entry name" value="F_BAR_dom"/>
</dbReference>
<evidence type="ECO:0000256" key="8">
    <source>
        <dbReference type="ARBA" id="ARBA00022898"/>
    </source>
</evidence>
<dbReference type="FunFam" id="3.40.50.1100:FF:000008">
    <property type="entry name" value="L-threonine dehydratase"/>
    <property type="match status" value="1"/>
</dbReference>
<evidence type="ECO:0000256" key="13">
    <source>
        <dbReference type="SAM" id="MobiDB-lite"/>
    </source>
</evidence>
<organism evidence="17 18">
    <name type="scientific">Boothiomyces macroporosus</name>
    <dbReference type="NCBI Taxonomy" id="261099"/>
    <lineage>
        <taxon>Eukaryota</taxon>
        <taxon>Fungi</taxon>
        <taxon>Fungi incertae sedis</taxon>
        <taxon>Chytridiomycota</taxon>
        <taxon>Chytridiomycota incertae sedis</taxon>
        <taxon>Chytridiomycetes</taxon>
        <taxon>Rhizophydiales</taxon>
        <taxon>Terramycetaceae</taxon>
        <taxon>Boothiomyces</taxon>
    </lineage>
</organism>
<evidence type="ECO:0000256" key="4">
    <source>
        <dbReference type="ARBA" id="ARBA00010869"/>
    </source>
</evidence>
<dbReference type="InterPro" id="IPR038110">
    <property type="entry name" value="TD_ACT-like_sf"/>
</dbReference>
<evidence type="ECO:0000256" key="5">
    <source>
        <dbReference type="ARBA" id="ARBA00022605"/>
    </source>
</evidence>
<dbReference type="InterPro" id="IPR000198">
    <property type="entry name" value="RhoGAP_dom"/>
</dbReference>
<comment type="similarity">
    <text evidence="4 12">Belongs to the serine/threonine dehydratase family.</text>
</comment>
<comment type="catalytic activity">
    <reaction evidence="1 12">
        <text>L-threonine = 2-oxobutanoate + NH4(+)</text>
        <dbReference type="Rhea" id="RHEA:22108"/>
        <dbReference type="ChEBI" id="CHEBI:16763"/>
        <dbReference type="ChEBI" id="CHEBI:28938"/>
        <dbReference type="ChEBI" id="CHEBI:57926"/>
        <dbReference type="EC" id="4.3.1.19"/>
    </reaction>
</comment>
<feature type="region of interest" description="Disordered" evidence="13">
    <location>
        <begin position="746"/>
        <end position="780"/>
    </location>
</feature>
<keyword evidence="10 12" id="KW-0100">Branched-chain amino acid biosynthesis</keyword>
<dbReference type="PANTHER" id="PTHR48078">
    <property type="entry name" value="THREONINE DEHYDRATASE, MITOCHONDRIAL-RELATED"/>
    <property type="match status" value="1"/>
</dbReference>
<keyword evidence="6 12" id="KW-0412">Isoleucine biosynthesis</keyword>
<feature type="region of interest" description="Disordered" evidence="13">
    <location>
        <begin position="545"/>
        <end position="585"/>
    </location>
</feature>
<evidence type="ECO:0000256" key="10">
    <source>
        <dbReference type="ARBA" id="ARBA00023304"/>
    </source>
</evidence>
<keyword evidence="5 12" id="KW-0028">Amino-acid biosynthesis</keyword>
<dbReference type="Gene3D" id="3.40.50.1100">
    <property type="match status" value="2"/>
</dbReference>
<dbReference type="Gene3D" id="3.40.1020.10">
    <property type="entry name" value="Biosynthetic Threonine Deaminase, Domain 3"/>
    <property type="match status" value="1"/>
</dbReference>
<dbReference type="InterPro" id="IPR027267">
    <property type="entry name" value="AH/BAR_dom_sf"/>
</dbReference>
<dbReference type="GO" id="GO:0006565">
    <property type="term" value="P:L-serine catabolic process"/>
    <property type="evidence" value="ECO:0007669"/>
    <property type="project" value="TreeGrafter"/>
</dbReference>
<dbReference type="InterPro" id="IPR005787">
    <property type="entry name" value="Thr_deHydtase_biosynth"/>
</dbReference>
<feature type="domain" description="ACT-like" evidence="15">
    <location>
        <begin position="373"/>
        <end position="445"/>
    </location>
</feature>
<dbReference type="NCBIfam" id="TIGR01124">
    <property type="entry name" value="ilvA_2Cterm"/>
    <property type="match status" value="1"/>
</dbReference>
<protein>
    <recommendedName>
        <fullName evidence="12">Threonine dehydratase</fullName>
        <ecNumber evidence="12">4.3.1.19</ecNumber>
    </recommendedName>
    <alternativeName>
        <fullName evidence="12">Threonine deaminase</fullName>
    </alternativeName>
</protein>
<dbReference type="GO" id="GO:0006567">
    <property type="term" value="P:L-threonine catabolic process"/>
    <property type="evidence" value="ECO:0007669"/>
    <property type="project" value="TreeGrafter"/>
</dbReference>
<dbReference type="PROSITE" id="PS51741">
    <property type="entry name" value="F_BAR"/>
    <property type="match status" value="1"/>
</dbReference>
<gene>
    <name evidence="17" type="ORF">HK103_000907</name>
</gene>
<keyword evidence="7" id="KW-0677">Repeat</keyword>
<dbReference type="GO" id="GO:0007165">
    <property type="term" value="P:signal transduction"/>
    <property type="evidence" value="ECO:0007669"/>
    <property type="project" value="InterPro"/>
</dbReference>
<dbReference type="SMART" id="SM00324">
    <property type="entry name" value="RhoGAP"/>
    <property type="match status" value="1"/>
</dbReference>
<reference evidence="17" key="1">
    <citation type="submission" date="2020-05" db="EMBL/GenBank/DDBJ databases">
        <title>Phylogenomic resolution of chytrid fungi.</title>
        <authorList>
            <person name="Stajich J.E."/>
            <person name="Amses K."/>
            <person name="Simmons R."/>
            <person name="Seto K."/>
            <person name="Myers J."/>
            <person name="Bonds A."/>
            <person name="Quandt C.A."/>
            <person name="Barry K."/>
            <person name="Liu P."/>
            <person name="Grigoriev I."/>
            <person name="Longcore J.E."/>
            <person name="James T.Y."/>
        </authorList>
    </citation>
    <scope>NUCLEOTIDE SEQUENCE</scope>
    <source>
        <strain evidence="17">PLAUS21</strain>
    </source>
</reference>
<dbReference type="GO" id="GO:0004794">
    <property type="term" value="F:threonine deaminase activity"/>
    <property type="evidence" value="ECO:0007669"/>
    <property type="project" value="UniProtKB-UniRule"/>
</dbReference>
<dbReference type="PANTHER" id="PTHR48078:SF11">
    <property type="entry name" value="THREONINE DEHYDRATASE, MITOCHONDRIAL"/>
    <property type="match status" value="1"/>
</dbReference>
<dbReference type="AlphaFoldDB" id="A0AAD5UKT1"/>
<comment type="cofactor">
    <cofactor evidence="2 12">
        <name>pyridoxal 5'-phosphate</name>
        <dbReference type="ChEBI" id="CHEBI:597326"/>
    </cofactor>
</comment>
<dbReference type="InterPro" id="IPR036052">
    <property type="entry name" value="TrpB-like_PALP_sf"/>
</dbReference>
<evidence type="ECO:0000256" key="11">
    <source>
        <dbReference type="PROSITE-ProRule" id="PRU01077"/>
    </source>
</evidence>
<dbReference type="Pfam" id="PF00620">
    <property type="entry name" value="RhoGAP"/>
    <property type="match status" value="1"/>
</dbReference>
<keyword evidence="11" id="KW-0175">Coiled coil</keyword>
<dbReference type="Pfam" id="PF00291">
    <property type="entry name" value="PALP"/>
    <property type="match status" value="1"/>
</dbReference>
<keyword evidence="9 12" id="KW-0456">Lyase</keyword>
<evidence type="ECO:0000256" key="7">
    <source>
        <dbReference type="ARBA" id="ARBA00022737"/>
    </source>
</evidence>
<evidence type="ECO:0000256" key="1">
    <source>
        <dbReference type="ARBA" id="ARBA00001274"/>
    </source>
</evidence>
<dbReference type="SUPFAM" id="SSF53686">
    <property type="entry name" value="Tryptophan synthase beta subunit-like PLP-dependent enzymes"/>
    <property type="match status" value="1"/>
</dbReference>
<evidence type="ECO:0000256" key="2">
    <source>
        <dbReference type="ARBA" id="ARBA00001933"/>
    </source>
</evidence>
<feature type="compositionally biased region" description="Basic and acidic residues" evidence="13">
    <location>
        <begin position="746"/>
        <end position="757"/>
    </location>
</feature>
<proteinExistence type="inferred from homology"/>
<keyword evidence="8 12" id="KW-0663">Pyridoxal phosphate</keyword>
<name>A0AAD5UKT1_9FUNG</name>
<comment type="pathway">
    <text evidence="3 12">Amino-acid biosynthesis; L-isoleucine biosynthesis; 2-oxobutanoate from L-threonine: step 1/1.</text>
</comment>
<evidence type="ECO:0000256" key="12">
    <source>
        <dbReference type="RuleBase" id="RU362012"/>
    </source>
</evidence>
<dbReference type="SUPFAM" id="SSF55021">
    <property type="entry name" value="ACT-like"/>
    <property type="match status" value="2"/>
</dbReference>
<evidence type="ECO:0000256" key="9">
    <source>
        <dbReference type="ARBA" id="ARBA00023239"/>
    </source>
</evidence>
<dbReference type="EC" id="4.3.1.19" evidence="12"/>
<dbReference type="Pfam" id="PF00611">
    <property type="entry name" value="FCH"/>
    <property type="match status" value="1"/>
</dbReference>